<dbReference type="OrthoDB" id="233938at2157"/>
<evidence type="ECO:0000256" key="2">
    <source>
        <dbReference type="ARBA" id="ARBA00009997"/>
    </source>
</evidence>
<evidence type="ECO:0000313" key="8">
    <source>
        <dbReference type="Proteomes" id="UP000199451"/>
    </source>
</evidence>
<comment type="cofactor">
    <cofactor evidence="1">
        <name>Mg(2+)</name>
        <dbReference type="ChEBI" id="CHEBI:18420"/>
    </cofactor>
</comment>
<dbReference type="GO" id="GO:0050545">
    <property type="term" value="F:sulfopyruvate decarboxylase activity"/>
    <property type="evidence" value="ECO:0007669"/>
    <property type="project" value="TreeGrafter"/>
</dbReference>
<dbReference type="InterPro" id="IPR005238">
    <property type="entry name" value="ComB-like"/>
</dbReference>
<evidence type="ECO:0000256" key="6">
    <source>
        <dbReference type="ARBA" id="ARBA00033711"/>
    </source>
</evidence>
<evidence type="ECO:0000256" key="5">
    <source>
        <dbReference type="ARBA" id="ARBA00022842"/>
    </source>
</evidence>
<dbReference type="SUPFAM" id="SSF142823">
    <property type="entry name" value="ComB-like"/>
    <property type="match status" value="1"/>
</dbReference>
<dbReference type="PANTHER" id="PTHR37311:SF1">
    <property type="entry name" value="2-PHOSPHOSULFOLACTATE PHOSPHATASE-RELATED"/>
    <property type="match status" value="1"/>
</dbReference>
<dbReference type="Proteomes" id="UP000199451">
    <property type="component" value="Unassembled WGS sequence"/>
</dbReference>
<sequence length="241" mass="26343">MDTLASRVIERCEEIPDDPAPGSYVVVDVIFFSTTVVELFENGAASLHVVSEKPETLEHKADNPDVVAGGDRTEDFQPVGDYDFFNSPSFVQDLDLTDRPVYMTSTNGGRAVNRLLAADSDDVEVYIGSTTNARALATHLRGRDDDRPTYVVSAGTSGDVATEDHVGATLVGRHLDGHPPTEVELEIFRQHLPTAKGDDYLHTAHPTRQADLLDYITAFDERTAVPKLEDGRFVDVANAEN</sequence>
<keyword evidence="5" id="KW-0460">Magnesium</keyword>
<dbReference type="STRING" id="660521.SAMN04487949_0611"/>
<dbReference type="InterPro" id="IPR036702">
    <property type="entry name" value="ComB-like_sf"/>
</dbReference>
<dbReference type="GO" id="GO:0050532">
    <property type="term" value="F:2-phosphosulfolactate phosphatase activity"/>
    <property type="evidence" value="ECO:0007669"/>
    <property type="project" value="UniProtKB-EC"/>
</dbReference>
<dbReference type="EC" id="3.1.3.71" evidence="3"/>
<evidence type="ECO:0000256" key="1">
    <source>
        <dbReference type="ARBA" id="ARBA00001946"/>
    </source>
</evidence>
<dbReference type="AlphaFoldDB" id="A0A1G9Q0S9"/>
<evidence type="ECO:0000313" key="7">
    <source>
        <dbReference type="EMBL" id="SDM04087.1"/>
    </source>
</evidence>
<dbReference type="GO" id="GO:0000287">
    <property type="term" value="F:magnesium ion binding"/>
    <property type="evidence" value="ECO:0007669"/>
    <property type="project" value="InterPro"/>
</dbReference>
<dbReference type="PANTHER" id="PTHR37311">
    <property type="entry name" value="2-PHOSPHOSULFOLACTATE PHOSPHATASE-RELATED"/>
    <property type="match status" value="1"/>
</dbReference>
<gene>
    <name evidence="7" type="ORF">SAMN04487949_0611</name>
</gene>
<name>A0A1G9Q0S9_9EURY</name>
<keyword evidence="4" id="KW-0378">Hydrolase</keyword>
<reference evidence="8" key="1">
    <citation type="submission" date="2016-10" db="EMBL/GenBank/DDBJ databases">
        <authorList>
            <person name="Varghese N."/>
            <person name="Submissions S."/>
        </authorList>
    </citation>
    <scope>NUCLEOTIDE SEQUENCE [LARGE SCALE GENOMIC DNA]</scope>
    <source>
        <strain evidence="8">CGMCC 1.10119</strain>
    </source>
</reference>
<accession>A0A1G9Q0S9</accession>
<dbReference type="Gene3D" id="3.90.1560.10">
    <property type="entry name" value="ComB-like"/>
    <property type="match status" value="1"/>
</dbReference>
<comment type="similarity">
    <text evidence="2">Belongs to the ComB family.</text>
</comment>
<organism evidence="7 8">
    <name type="scientific">Halogranum gelatinilyticum</name>
    <dbReference type="NCBI Taxonomy" id="660521"/>
    <lineage>
        <taxon>Archaea</taxon>
        <taxon>Methanobacteriati</taxon>
        <taxon>Methanobacteriota</taxon>
        <taxon>Stenosarchaea group</taxon>
        <taxon>Halobacteria</taxon>
        <taxon>Halobacteriales</taxon>
        <taxon>Haloferacaceae</taxon>
    </lineage>
</organism>
<evidence type="ECO:0000256" key="3">
    <source>
        <dbReference type="ARBA" id="ARBA00012953"/>
    </source>
</evidence>
<protein>
    <recommendedName>
        <fullName evidence="3">2-phosphosulfolactate phosphatase</fullName>
        <ecNumber evidence="3">3.1.3.71</ecNumber>
    </recommendedName>
</protein>
<keyword evidence="8" id="KW-1185">Reference proteome</keyword>
<dbReference type="EMBL" id="FNHL01000001">
    <property type="protein sequence ID" value="SDM04087.1"/>
    <property type="molecule type" value="Genomic_DNA"/>
</dbReference>
<dbReference type="RefSeq" id="WP_089693945.1">
    <property type="nucleotide sequence ID" value="NZ_FNHL01000001.1"/>
</dbReference>
<evidence type="ECO:0000256" key="4">
    <source>
        <dbReference type="ARBA" id="ARBA00022801"/>
    </source>
</evidence>
<dbReference type="Pfam" id="PF04029">
    <property type="entry name" value="2-ph_phosp"/>
    <property type="match status" value="1"/>
</dbReference>
<comment type="catalytic activity">
    <reaction evidence="6">
        <text>(2R)-O-phospho-3-sulfolactate + H2O = (2R)-3-sulfolactate + phosphate</text>
        <dbReference type="Rhea" id="RHEA:23416"/>
        <dbReference type="ChEBI" id="CHEBI:15377"/>
        <dbReference type="ChEBI" id="CHEBI:15597"/>
        <dbReference type="ChEBI" id="CHEBI:43474"/>
        <dbReference type="ChEBI" id="CHEBI:58738"/>
        <dbReference type="EC" id="3.1.3.71"/>
    </reaction>
</comment>
<proteinExistence type="inferred from homology"/>